<feature type="domain" description="Tlde1" evidence="1">
    <location>
        <begin position="59"/>
        <end position="148"/>
    </location>
</feature>
<evidence type="ECO:0000259" key="1">
    <source>
        <dbReference type="Pfam" id="PF10908"/>
    </source>
</evidence>
<accession>A0AA96M3M4</accession>
<dbReference type="AlphaFoldDB" id="A0AA96M3M4"/>
<dbReference type="EMBL" id="CP135253">
    <property type="protein sequence ID" value="WNS39107.1"/>
    <property type="molecule type" value="Genomic_DNA"/>
</dbReference>
<dbReference type="RefSeq" id="WP_271079734.1">
    <property type="nucleotide sequence ID" value="NZ_CP135253.1"/>
</dbReference>
<dbReference type="SUPFAM" id="SSF141452">
    <property type="entry name" value="Hcp1-like"/>
    <property type="match status" value="1"/>
</dbReference>
<reference evidence="2 4" key="2">
    <citation type="submission" date="2024-09" db="EMBL/GenBank/DDBJ databases">
        <title>Molecular characterization of Carbapenemase-producing Enterobacter cloacae Complex from Infections in Argentina.</title>
        <authorList>
            <person name="De Mendieta J.M."/>
            <person name="Gomez S."/>
        </authorList>
    </citation>
    <scope>NUCLEOTIDE SEQUENCE [LARGE SCALE GENOMIC DNA]</scope>
    <source>
        <strain evidence="2 4">M23267</strain>
    </source>
</reference>
<sequence>MAIPAYLWLKDDGGADIKGSVDIHGRDGSIEIIGLNHGVAQPTDKHNGKMYKDGKLIETGYSGALTNKNNPDRQHVKGLGPLPRGTYKIAGHSNSKGPITIILEQTSGESFGRSEFRIHGDHKYGPAGFASEGCIILSPSTRRKILRDGGVLEVVR</sequence>
<dbReference type="KEGG" id="echu:RQP59_05955"/>
<dbReference type="InterPro" id="IPR036624">
    <property type="entry name" value="Hcp1-lik_sf"/>
</dbReference>
<organism evidence="3">
    <name type="scientific">Enterobacter chuandaensis</name>
    <dbReference type="NCBI Taxonomy" id="2497875"/>
    <lineage>
        <taxon>Bacteria</taxon>
        <taxon>Pseudomonadati</taxon>
        <taxon>Pseudomonadota</taxon>
        <taxon>Gammaproteobacteria</taxon>
        <taxon>Enterobacterales</taxon>
        <taxon>Enterobacteriaceae</taxon>
        <taxon>Enterobacter</taxon>
        <taxon>Enterobacter cloacae complex</taxon>
    </lineage>
</organism>
<evidence type="ECO:0000313" key="3">
    <source>
        <dbReference type="EMBL" id="WNS39107.1"/>
    </source>
</evidence>
<dbReference type="Gene3D" id="2.30.110.20">
    <property type="entry name" value="Hcp1-like"/>
    <property type="match status" value="1"/>
</dbReference>
<keyword evidence="4" id="KW-1185">Reference proteome</keyword>
<dbReference type="InterPro" id="IPR021225">
    <property type="entry name" value="Tlde1_dom"/>
</dbReference>
<evidence type="ECO:0000313" key="4">
    <source>
        <dbReference type="Proteomes" id="UP001577381"/>
    </source>
</evidence>
<protein>
    <submittedName>
        <fullName evidence="3">DUF2778 domain-containing protein</fullName>
    </submittedName>
    <submittedName>
        <fullName evidence="2">Tlde1 domain-containing protein</fullName>
    </submittedName>
</protein>
<dbReference type="Proteomes" id="UP001577381">
    <property type="component" value="Unassembled WGS sequence"/>
</dbReference>
<name>A0AA96M3M4_9ENTR</name>
<proteinExistence type="predicted"/>
<dbReference type="Pfam" id="PF10908">
    <property type="entry name" value="Tlde1_dom"/>
    <property type="match status" value="1"/>
</dbReference>
<evidence type="ECO:0000313" key="2">
    <source>
        <dbReference type="EMBL" id="MFB4718611.1"/>
    </source>
</evidence>
<reference evidence="3" key="1">
    <citation type="submission" date="2023-09" db="EMBL/GenBank/DDBJ databases">
        <title>Coexistence of blaNDM-1 and blaKPC-2 in Enterobacter chuandaensis.</title>
        <authorList>
            <person name="Chen R."/>
        </authorList>
    </citation>
    <scope>NUCLEOTIDE SEQUENCE</scope>
    <source>
        <strain evidence="3">FAHZZU5885</strain>
    </source>
</reference>
<dbReference type="EMBL" id="JBHGSI010000001">
    <property type="protein sequence ID" value="MFB4718611.1"/>
    <property type="molecule type" value="Genomic_DNA"/>
</dbReference>
<gene>
    <name evidence="2" type="ORF">ACE3KR_06910</name>
    <name evidence="3" type="ORF">RQP59_05955</name>
</gene>